<name>A0A812YHF5_SYMPI</name>
<proteinExistence type="predicted"/>
<reference evidence="1" key="1">
    <citation type="submission" date="2021-02" db="EMBL/GenBank/DDBJ databases">
        <authorList>
            <person name="Dougan E. K."/>
            <person name="Rhodes N."/>
            <person name="Thang M."/>
            <person name="Chan C."/>
        </authorList>
    </citation>
    <scope>NUCLEOTIDE SEQUENCE</scope>
</reference>
<gene>
    <name evidence="1" type="primary">MCAT</name>
    <name evidence="1" type="ORF">SPIL2461_LOCUS23207</name>
</gene>
<dbReference type="EMBL" id="CAJNIZ010048059">
    <property type="protein sequence ID" value="CAE7780991.1"/>
    <property type="molecule type" value="Genomic_DNA"/>
</dbReference>
<dbReference type="Proteomes" id="UP000649617">
    <property type="component" value="Unassembled WGS sequence"/>
</dbReference>
<accession>A0A812YHF5</accession>
<evidence type="ECO:0000313" key="2">
    <source>
        <dbReference type="Proteomes" id="UP000649617"/>
    </source>
</evidence>
<sequence length="532" mass="59339">MEINVLLGKVSPKELGAGVDYYKIVHNAYTSQYLQNLGIEPLEQHRKVVARKCALTDCQIEATWADGSVVAEQLRIVPPGARARGGRGAWEKNFEAGLPGQVSEPLMNALPPDTAGIYEKAKKGTGSFLAQKKYTQEERFLLAFSEMTVRDQENSHGADCSLTEDLETLQSQARGEEGPVHKREVLRQWGKEGFEELELLKRKFILPFACSRGSNGTISWQSPELLKANRVQVPAELVPELRKPLRISVEQLQLEAADYAENAFPLELLSTRRDPLFFDDVRQLLCSHEISRLIGLCAHLPYWNTFAHLHPPQRRLPETTRQSLVLTMQESWSRLEELARSRLCKADARAREFFVPVFLLFLKWGIEKALLLQYPKFLQNADHGEDATTQLVDQINVAIMCLFDPDCAAANFGTLDSSSEAIRLWRKLHINQMKHGLTPATRTIAREFRTSPMMLLLMHGDGSGPTDPKTRRLLQNSSSGSVLAAVTGLPPAAEGSRRTRSVGPLDAARKAMLYNTAVGSRLARLAPKGTAP</sequence>
<protein>
    <submittedName>
        <fullName evidence="1">MCAT protein</fullName>
    </submittedName>
</protein>
<keyword evidence="2" id="KW-1185">Reference proteome</keyword>
<evidence type="ECO:0000313" key="1">
    <source>
        <dbReference type="EMBL" id="CAE7780991.1"/>
    </source>
</evidence>
<dbReference type="AlphaFoldDB" id="A0A812YHF5"/>
<dbReference type="OrthoDB" id="414339at2759"/>
<comment type="caution">
    <text evidence="1">The sequence shown here is derived from an EMBL/GenBank/DDBJ whole genome shotgun (WGS) entry which is preliminary data.</text>
</comment>
<organism evidence="1 2">
    <name type="scientific">Symbiodinium pilosum</name>
    <name type="common">Dinoflagellate</name>
    <dbReference type="NCBI Taxonomy" id="2952"/>
    <lineage>
        <taxon>Eukaryota</taxon>
        <taxon>Sar</taxon>
        <taxon>Alveolata</taxon>
        <taxon>Dinophyceae</taxon>
        <taxon>Suessiales</taxon>
        <taxon>Symbiodiniaceae</taxon>
        <taxon>Symbiodinium</taxon>
    </lineage>
</organism>